<keyword evidence="7" id="KW-1185">Reference proteome</keyword>
<accession>A0A917CS82</accession>
<keyword evidence="4" id="KW-0812">Transmembrane</keyword>
<evidence type="ECO:0000256" key="1">
    <source>
        <dbReference type="ARBA" id="ARBA00023015"/>
    </source>
</evidence>
<dbReference type="SUPFAM" id="SSF46689">
    <property type="entry name" value="Homeodomain-like"/>
    <property type="match status" value="2"/>
</dbReference>
<feature type="transmembrane region" description="Helical" evidence="4">
    <location>
        <begin position="14"/>
        <end position="35"/>
    </location>
</feature>
<dbReference type="InterPro" id="IPR018060">
    <property type="entry name" value="HTH_AraC"/>
</dbReference>
<dbReference type="PROSITE" id="PS51257">
    <property type="entry name" value="PROKAR_LIPOPROTEIN"/>
    <property type="match status" value="1"/>
</dbReference>
<protein>
    <submittedName>
        <fullName evidence="6">HTH-type transcriptional regulator YesS</fullName>
    </submittedName>
</protein>
<dbReference type="Gene3D" id="1.10.10.60">
    <property type="entry name" value="Homeodomain-like"/>
    <property type="match status" value="2"/>
</dbReference>
<dbReference type="Pfam" id="PF12833">
    <property type="entry name" value="HTH_18"/>
    <property type="match status" value="1"/>
</dbReference>
<dbReference type="EMBL" id="BMGR01000003">
    <property type="protein sequence ID" value="GGF95231.1"/>
    <property type="molecule type" value="Genomic_DNA"/>
</dbReference>
<dbReference type="PANTHER" id="PTHR43280">
    <property type="entry name" value="ARAC-FAMILY TRANSCRIPTIONAL REGULATOR"/>
    <property type="match status" value="1"/>
</dbReference>
<evidence type="ECO:0000259" key="5">
    <source>
        <dbReference type="PROSITE" id="PS01124"/>
    </source>
</evidence>
<proteinExistence type="predicted"/>
<dbReference type="Gene3D" id="3.30.450.20">
    <property type="entry name" value="PAS domain"/>
    <property type="match status" value="1"/>
</dbReference>
<dbReference type="GO" id="GO:0003700">
    <property type="term" value="F:DNA-binding transcription factor activity"/>
    <property type="evidence" value="ECO:0007669"/>
    <property type="project" value="InterPro"/>
</dbReference>
<feature type="domain" description="HTH araC/xylS-type" evidence="5">
    <location>
        <begin position="670"/>
        <end position="767"/>
    </location>
</feature>
<feature type="transmembrane region" description="Helical" evidence="4">
    <location>
        <begin position="300"/>
        <end position="324"/>
    </location>
</feature>
<dbReference type="SMART" id="SM00342">
    <property type="entry name" value="HTH_ARAC"/>
    <property type="match status" value="1"/>
</dbReference>
<dbReference type="RefSeq" id="WP_188529735.1">
    <property type="nucleotide sequence ID" value="NZ_BMGR01000003.1"/>
</dbReference>
<organism evidence="6 7">
    <name type="scientific">Paenibacillus abyssi</name>
    <dbReference type="NCBI Taxonomy" id="1340531"/>
    <lineage>
        <taxon>Bacteria</taxon>
        <taxon>Bacillati</taxon>
        <taxon>Bacillota</taxon>
        <taxon>Bacilli</taxon>
        <taxon>Bacillales</taxon>
        <taxon>Paenibacillaceae</taxon>
        <taxon>Paenibacillus</taxon>
    </lineage>
</organism>
<dbReference type="InterPro" id="IPR009057">
    <property type="entry name" value="Homeodomain-like_sf"/>
</dbReference>
<evidence type="ECO:0000256" key="3">
    <source>
        <dbReference type="ARBA" id="ARBA00023163"/>
    </source>
</evidence>
<evidence type="ECO:0000256" key="4">
    <source>
        <dbReference type="SAM" id="Phobius"/>
    </source>
</evidence>
<name>A0A917CS82_9BACL</name>
<keyword evidence="4" id="KW-1133">Transmembrane helix</keyword>
<keyword evidence="3" id="KW-0804">Transcription</keyword>
<comment type="caution">
    <text evidence="6">The sequence shown here is derived from an EMBL/GenBank/DDBJ whole genome shotgun (WGS) entry which is preliminary data.</text>
</comment>
<dbReference type="PROSITE" id="PS01124">
    <property type="entry name" value="HTH_ARAC_FAMILY_2"/>
    <property type="match status" value="1"/>
</dbReference>
<evidence type="ECO:0000313" key="7">
    <source>
        <dbReference type="Proteomes" id="UP000644756"/>
    </source>
</evidence>
<evidence type="ECO:0000256" key="2">
    <source>
        <dbReference type="ARBA" id="ARBA00023125"/>
    </source>
</evidence>
<keyword evidence="4" id="KW-0472">Membrane</keyword>
<reference evidence="6" key="1">
    <citation type="journal article" date="2014" name="Int. J. Syst. Evol. Microbiol.">
        <title>Complete genome sequence of Corynebacterium casei LMG S-19264T (=DSM 44701T), isolated from a smear-ripened cheese.</title>
        <authorList>
            <consortium name="US DOE Joint Genome Institute (JGI-PGF)"/>
            <person name="Walter F."/>
            <person name="Albersmeier A."/>
            <person name="Kalinowski J."/>
            <person name="Ruckert C."/>
        </authorList>
    </citation>
    <scope>NUCLEOTIDE SEQUENCE</scope>
    <source>
        <strain evidence="6">CGMCC 1.12987</strain>
    </source>
</reference>
<sequence length="787" mass="90432">MKRRQRGSFYRKSLIWLLLITSIPGFITAGCIYWFSVSQIENDLSALHQSQIEERVKNVDDQLMYLELSLSHWAFSPRYGADLQELDFVYHFQDTRDVTKSLVVLHGSNPLIQDVSLYIERNEPVLFKPEHYKVDDPSILSEYRKLLDDNRSIYWTDRVSEAEGDNGQRPSGLHDPVTIVHKIPGGSASPFGVLTVTLDRERFVNVLRTLTPYNEGATFLMEDSGNILLSDNSAGNDVDVLLRQEVMNREQPSGTFMWQQGDKTYSVSYGQLKRVDKLWTYVSAAPMTAITSPVMALSNIILIVSLAGLLLALMLSWLASIRMYSPIARLIRRFSGDSDFQHEGRMDEFQYIENQWNVAASESLNLQAKLNDQLPGLRTGFLLQLLQGHLHAYSEEDLRERMKRYGWNVENHCFHVLHIRLTGDRILNERYAHGDQSLVTFAASNIMEELAAHRFEQFSVMNFHDLSVGLFIMSPADMPLSECLNAYGEEITSAINRILKLQVTITISRQTDTVRRMAETFMEVERAAGFRQFVNQNQILNMEELSAVEANHETNYPFALELDIIQSMRSGKLATAEDLIAQFLKVIQSYHGTEIQVQQSMLQLLGSIQHMMLQSGVNPFRLFRGANLFERLSDIRDPDKMQHWMKEQVVVPFIQERESRANLQSKQMIEQTVGYIQANYMKDLSLESCADLAGTNSYTLSKLFKQNTGVNFIDYVTELRLVKAKELLRGTDWKINDIAEAVGYQQRYFNRIFKKQTGITPTEYRDFTPDYKKDDIRQKSTTAVRKP</sequence>
<dbReference type="GO" id="GO:0043565">
    <property type="term" value="F:sequence-specific DNA binding"/>
    <property type="evidence" value="ECO:0007669"/>
    <property type="project" value="InterPro"/>
</dbReference>
<reference evidence="6" key="2">
    <citation type="submission" date="2020-09" db="EMBL/GenBank/DDBJ databases">
        <authorList>
            <person name="Sun Q."/>
            <person name="Zhou Y."/>
        </authorList>
    </citation>
    <scope>NUCLEOTIDE SEQUENCE</scope>
    <source>
        <strain evidence="6">CGMCC 1.12987</strain>
    </source>
</reference>
<dbReference type="PANTHER" id="PTHR43280:SF28">
    <property type="entry name" value="HTH-TYPE TRANSCRIPTIONAL ACTIVATOR RHAS"/>
    <property type="match status" value="1"/>
</dbReference>
<gene>
    <name evidence="6" type="primary">yesS</name>
    <name evidence="6" type="ORF">GCM10010916_10750</name>
</gene>
<keyword evidence="1" id="KW-0805">Transcription regulation</keyword>
<dbReference type="PROSITE" id="PS00041">
    <property type="entry name" value="HTH_ARAC_FAMILY_1"/>
    <property type="match status" value="1"/>
</dbReference>
<keyword evidence="2" id="KW-0238">DNA-binding</keyword>
<dbReference type="AlphaFoldDB" id="A0A917CS82"/>
<dbReference type="InterPro" id="IPR018062">
    <property type="entry name" value="HTH_AraC-typ_CS"/>
</dbReference>
<dbReference type="Proteomes" id="UP000644756">
    <property type="component" value="Unassembled WGS sequence"/>
</dbReference>
<evidence type="ECO:0000313" key="6">
    <source>
        <dbReference type="EMBL" id="GGF95231.1"/>
    </source>
</evidence>